<keyword evidence="1" id="KW-0732">Signal</keyword>
<reference evidence="2" key="1">
    <citation type="submission" date="2020-10" db="EMBL/GenBank/DDBJ databases">
        <title>Phylogeny of dyella-like bacteria.</title>
        <authorList>
            <person name="Fu J."/>
        </authorList>
    </citation>
    <scope>NUCLEOTIDE SEQUENCE</scope>
    <source>
        <strain evidence="2">DHON07</strain>
    </source>
</reference>
<keyword evidence="3" id="KW-1185">Reference proteome</keyword>
<feature type="chain" id="PRO_5047486608" evidence="1">
    <location>
        <begin position="23"/>
        <end position="146"/>
    </location>
</feature>
<dbReference type="RefSeq" id="WP_204633410.1">
    <property type="nucleotide sequence ID" value="NZ_BSOC01000001.1"/>
</dbReference>
<evidence type="ECO:0000313" key="3">
    <source>
        <dbReference type="Proteomes" id="UP001430193"/>
    </source>
</evidence>
<organism evidence="2 3">
    <name type="scientific">Dyella mobilis</name>
    <dbReference type="NCBI Taxonomy" id="1849582"/>
    <lineage>
        <taxon>Bacteria</taxon>
        <taxon>Pseudomonadati</taxon>
        <taxon>Pseudomonadota</taxon>
        <taxon>Gammaproteobacteria</taxon>
        <taxon>Lysobacterales</taxon>
        <taxon>Rhodanobacteraceae</taxon>
        <taxon>Dyella</taxon>
    </lineage>
</organism>
<dbReference type="Proteomes" id="UP001430193">
    <property type="component" value="Unassembled WGS sequence"/>
</dbReference>
<feature type="signal peptide" evidence="1">
    <location>
        <begin position="1"/>
        <end position="22"/>
    </location>
</feature>
<dbReference type="PROSITE" id="PS51257">
    <property type="entry name" value="PROKAR_LIPOPROTEIN"/>
    <property type="match status" value="1"/>
</dbReference>
<name>A0ABS2KLU2_9GAMM</name>
<evidence type="ECO:0000256" key="1">
    <source>
        <dbReference type="SAM" id="SignalP"/>
    </source>
</evidence>
<dbReference type="EMBL" id="JADIKF010000040">
    <property type="protein sequence ID" value="MBM7131863.1"/>
    <property type="molecule type" value="Genomic_DNA"/>
</dbReference>
<sequence>MKRLIIATTIALSLSCASSISAQDETHATNLQYFTVTAQPGQYETYYIDLHTGYGLAALVGNTHREYMQAERAAERSEALREMGLARQPLVAVAIDNSTGPGVAKRIVVSDHAQNTVAVVDVFCKRAAPVDGKHCQVFHREYRANV</sequence>
<proteinExistence type="predicted"/>
<protein>
    <submittedName>
        <fullName evidence="2">Uncharacterized protein</fullName>
    </submittedName>
</protein>
<evidence type="ECO:0000313" key="2">
    <source>
        <dbReference type="EMBL" id="MBM7131863.1"/>
    </source>
</evidence>
<comment type="caution">
    <text evidence="2">The sequence shown here is derived from an EMBL/GenBank/DDBJ whole genome shotgun (WGS) entry which is preliminary data.</text>
</comment>
<accession>A0ABS2KLU2</accession>
<gene>
    <name evidence="2" type="ORF">ISS99_20245</name>
</gene>